<evidence type="ECO:0000256" key="1">
    <source>
        <dbReference type="SAM" id="MobiDB-lite"/>
    </source>
</evidence>
<feature type="compositionally biased region" description="Polar residues" evidence="1">
    <location>
        <begin position="28"/>
        <end position="54"/>
    </location>
</feature>
<protein>
    <recommendedName>
        <fullName evidence="5">Effector family protein Eff1</fullName>
    </recommendedName>
</protein>
<feature type="signal peptide" evidence="2">
    <location>
        <begin position="1"/>
        <end position="22"/>
    </location>
</feature>
<proteinExistence type="predicted"/>
<sequence length="344" mass="38197">MSTLLVYMLLIATPLCRLYILAAPTDPSSRYGNSHKQYPGWSTSQNEVQNSVPTVQPRPGWSQPTRDIYSCNAPIQNVPGTFSASNGLETGGHMPGWSGQDFEWFSQPVGTQPLASYRKFKRLLDQTDQDIPSSALQDISSARNIKGKVEDAAILSENEHPSSENGLNFDDGPLNELSAQGWNMNTDGPPLLKEEMDLGEMRGVEFVGPLERGSGKLYIDTRTSTDTQAQINKHVFHGKLQWLDLDEWPGERAKLWRKTPFKKKEESPDFSGHGCLGATVYDKLELQTSQGWNPYSSLCILGSSGPKTWGFPSIKFYGFGHFEGNPTGHDLLQQMQEVAKSLPK</sequence>
<dbReference type="EMBL" id="OOIN01000017">
    <property type="protein sequence ID" value="SPO27423.1"/>
    <property type="molecule type" value="Genomic_DNA"/>
</dbReference>
<feature type="region of interest" description="Disordered" evidence="1">
    <location>
        <begin position="28"/>
        <end position="61"/>
    </location>
</feature>
<name>A0A5C3E9S2_9BASI</name>
<dbReference type="Proteomes" id="UP000324022">
    <property type="component" value="Unassembled WGS sequence"/>
</dbReference>
<feature type="chain" id="PRO_5022746830" description="Effector family protein Eff1" evidence="2">
    <location>
        <begin position="23"/>
        <end position="344"/>
    </location>
</feature>
<gene>
    <name evidence="3" type="ORF">UTRI_10540</name>
</gene>
<keyword evidence="4" id="KW-1185">Reference proteome</keyword>
<evidence type="ECO:0000313" key="4">
    <source>
        <dbReference type="Proteomes" id="UP000324022"/>
    </source>
</evidence>
<evidence type="ECO:0008006" key="5">
    <source>
        <dbReference type="Google" id="ProtNLM"/>
    </source>
</evidence>
<dbReference type="AlphaFoldDB" id="A0A5C3E9S2"/>
<organism evidence="3 4">
    <name type="scientific">Ustilago trichophora</name>
    <dbReference type="NCBI Taxonomy" id="86804"/>
    <lineage>
        <taxon>Eukaryota</taxon>
        <taxon>Fungi</taxon>
        <taxon>Dikarya</taxon>
        <taxon>Basidiomycota</taxon>
        <taxon>Ustilaginomycotina</taxon>
        <taxon>Ustilaginomycetes</taxon>
        <taxon>Ustilaginales</taxon>
        <taxon>Ustilaginaceae</taxon>
        <taxon>Ustilago</taxon>
    </lineage>
</organism>
<reference evidence="3 4" key="1">
    <citation type="submission" date="2018-03" db="EMBL/GenBank/DDBJ databases">
        <authorList>
            <person name="Guldener U."/>
        </authorList>
    </citation>
    <scope>NUCLEOTIDE SEQUENCE [LARGE SCALE GENOMIC DNA]</scope>
    <source>
        <strain evidence="3 4">NBRC100155</strain>
    </source>
</reference>
<accession>A0A5C3E9S2</accession>
<evidence type="ECO:0000256" key="2">
    <source>
        <dbReference type="SAM" id="SignalP"/>
    </source>
</evidence>
<keyword evidence="2" id="KW-0732">Signal</keyword>
<evidence type="ECO:0000313" key="3">
    <source>
        <dbReference type="EMBL" id="SPO27423.1"/>
    </source>
</evidence>